<dbReference type="EMBL" id="HBJA01076144">
    <property type="protein sequence ID" value="CAE0815580.1"/>
    <property type="molecule type" value="Transcribed_RNA"/>
</dbReference>
<proteinExistence type="predicted"/>
<evidence type="ECO:0000256" key="1">
    <source>
        <dbReference type="SAM" id="MobiDB-lite"/>
    </source>
</evidence>
<protein>
    <submittedName>
        <fullName evidence="2">Uncharacterized protein</fullName>
    </submittedName>
</protein>
<name>A0A7S4D425_9EUGL</name>
<reference evidence="2" key="1">
    <citation type="submission" date="2021-01" db="EMBL/GenBank/DDBJ databases">
        <authorList>
            <person name="Corre E."/>
            <person name="Pelletier E."/>
            <person name="Niang G."/>
            <person name="Scheremetjew M."/>
            <person name="Finn R."/>
            <person name="Kale V."/>
            <person name="Holt S."/>
            <person name="Cochrane G."/>
            <person name="Meng A."/>
            <person name="Brown T."/>
            <person name="Cohen L."/>
        </authorList>
    </citation>
    <scope>NUCLEOTIDE SEQUENCE</scope>
    <source>
        <strain evidence="2">CCMP1594</strain>
    </source>
</reference>
<dbReference type="AlphaFoldDB" id="A0A7S4D425"/>
<feature type="region of interest" description="Disordered" evidence="1">
    <location>
        <begin position="1"/>
        <end position="51"/>
    </location>
</feature>
<organism evidence="2">
    <name type="scientific">Eutreptiella gymnastica</name>
    <dbReference type="NCBI Taxonomy" id="73025"/>
    <lineage>
        <taxon>Eukaryota</taxon>
        <taxon>Discoba</taxon>
        <taxon>Euglenozoa</taxon>
        <taxon>Euglenida</taxon>
        <taxon>Spirocuta</taxon>
        <taxon>Euglenophyceae</taxon>
        <taxon>Eutreptiales</taxon>
        <taxon>Eutreptiaceae</taxon>
        <taxon>Eutreptiella</taxon>
    </lineage>
</organism>
<sequence length="423" mass="46696">MRRLLDHGHGGPQRHRAPCGVAAGPDVRPVGGRGRARPERPRALRPRGRAGPRVSVRWPLRARDAVRRLVRVGPRTLQWALCPAAGQAPSGRACAGALAMVPEGLLVSGAGGPPGMWTRATSPDDFYVYDVRRRVWRQYPGAGAWAGAGPAVDRCAMTTFPDPDPAGAAGRCYATHGQVVLERLPPLSASRNAWQPRGAYDFAASLDCAPFAAGGDLIGALSRDHNDLLLIHWPTARRWVVPRFCNTAPARSYVRLDRDHRRLLTLYLNGAPVLRLPGLSVRRPTEAFQIRKRRLQRLDRWRLHDNPADGAVSPVMWGPGPSHAVSDVYEFSDGDDEASDSEPDSEFCSDAMDLGYDAVLPDAGQEAFMSVQDVVQDVYRRMDLGYDSDDYDTYGLNNFGDDYDDYDTFGGYDDHDYDDYGYY</sequence>
<gene>
    <name evidence="2" type="ORF">EGYM00163_LOCUS26738</name>
</gene>
<evidence type="ECO:0000313" key="2">
    <source>
        <dbReference type="EMBL" id="CAE0815580.1"/>
    </source>
</evidence>
<accession>A0A7S4D425</accession>